<evidence type="ECO:0000313" key="2">
    <source>
        <dbReference type="EMBL" id="SEH53971.1"/>
    </source>
</evidence>
<reference evidence="3" key="1">
    <citation type="submission" date="2016-10" db="EMBL/GenBank/DDBJ databases">
        <authorList>
            <person name="Varghese N."/>
            <person name="Submissions S."/>
        </authorList>
    </citation>
    <scope>NUCLEOTIDE SEQUENCE [LARGE SCALE GENOMIC DNA]</scope>
    <source>
        <strain evidence="3">DSM 19326</strain>
    </source>
</reference>
<keyword evidence="3" id="KW-1185">Reference proteome</keyword>
<evidence type="ECO:0008006" key="4">
    <source>
        <dbReference type="Google" id="ProtNLM"/>
    </source>
</evidence>
<keyword evidence="1" id="KW-0732">Signal</keyword>
<dbReference type="AlphaFoldDB" id="A0A1H6J096"/>
<dbReference type="InterPro" id="IPR036278">
    <property type="entry name" value="Sialidase_sf"/>
</dbReference>
<dbReference type="CDD" id="cd15482">
    <property type="entry name" value="Sialidase_non-viral"/>
    <property type="match status" value="1"/>
</dbReference>
<gene>
    <name evidence="2" type="ORF">SAMN05421793_11060</name>
</gene>
<evidence type="ECO:0000256" key="1">
    <source>
        <dbReference type="SAM" id="SignalP"/>
    </source>
</evidence>
<feature type="signal peptide" evidence="1">
    <location>
        <begin position="1"/>
        <end position="19"/>
    </location>
</feature>
<protein>
    <recommendedName>
        <fullName evidence="4">Exo-alpha-sialidase</fullName>
    </recommendedName>
</protein>
<accession>A0A1H6J096</accession>
<evidence type="ECO:0000313" key="3">
    <source>
        <dbReference type="Proteomes" id="UP000198555"/>
    </source>
</evidence>
<dbReference type="EMBL" id="FNWX01000010">
    <property type="protein sequence ID" value="SEH53971.1"/>
    <property type="molecule type" value="Genomic_DNA"/>
</dbReference>
<proteinExistence type="predicted"/>
<sequence>MRLYNLLAALLFTSGFSQVGIGTTTPHSSAILDITSTNKGLLLPRVNLTGTADNTTISNPANGLLVFNLAAAGSGTTAVSANSLYFRQNSLWQKFTTSSEINVGSASNEYVLSSVTNQPLTETQLASINSSETFDVPVTWSASEILIDDPTDIELQSNNQTFIIKQSGNYRLLANFTFNPKRNVATDNSNYSYVTISIAQSRDNGRTWTPVMGTAMPYDNGSTDQTQTLILPRTILAFNQNDLIRISIAKPGSATPAYGTGAGIVSKAAGDITKLFRVRRIN</sequence>
<dbReference type="STRING" id="420404.SAMN05421793_11060"/>
<name>A0A1H6J096_9FLAO</name>
<dbReference type="Proteomes" id="UP000198555">
    <property type="component" value="Unassembled WGS sequence"/>
</dbReference>
<organism evidence="2 3">
    <name type="scientific">Epilithonimonas hominis</name>
    <dbReference type="NCBI Taxonomy" id="420404"/>
    <lineage>
        <taxon>Bacteria</taxon>
        <taxon>Pseudomonadati</taxon>
        <taxon>Bacteroidota</taxon>
        <taxon>Flavobacteriia</taxon>
        <taxon>Flavobacteriales</taxon>
        <taxon>Weeksellaceae</taxon>
        <taxon>Chryseobacterium group</taxon>
        <taxon>Epilithonimonas</taxon>
    </lineage>
</organism>
<feature type="chain" id="PRO_5011742907" description="Exo-alpha-sialidase" evidence="1">
    <location>
        <begin position="20"/>
        <end position="282"/>
    </location>
</feature>
<dbReference type="SUPFAM" id="SSF50939">
    <property type="entry name" value="Sialidases"/>
    <property type="match status" value="1"/>
</dbReference>
<dbReference type="RefSeq" id="WP_089769158.1">
    <property type="nucleotide sequence ID" value="NZ_FNWX01000010.1"/>
</dbReference>